<feature type="region of interest" description="Disordered" evidence="1">
    <location>
        <begin position="132"/>
        <end position="207"/>
    </location>
</feature>
<keyword evidence="2" id="KW-0472">Membrane</keyword>
<dbReference type="KEGG" id="cca:CCA_00318"/>
<gene>
    <name evidence="3" type="ordered locus">CCA_00318</name>
</gene>
<evidence type="ECO:0000256" key="1">
    <source>
        <dbReference type="SAM" id="MobiDB-lite"/>
    </source>
</evidence>
<dbReference type="STRING" id="227941.CCA_00318"/>
<organism evidence="3 4">
    <name type="scientific">Chlamydia caviae (strain ATCC VR-813 / DSM 19441 / 03DC25 / GPIC)</name>
    <name type="common">Chlamydophila caviae</name>
    <dbReference type="NCBI Taxonomy" id="227941"/>
    <lineage>
        <taxon>Bacteria</taxon>
        <taxon>Pseudomonadati</taxon>
        <taxon>Chlamydiota</taxon>
        <taxon>Chlamydiia</taxon>
        <taxon>Chlamydiales</taxon>
        <taxon>Chlamydiaceae</taxon>
        <taxon>Chlamydia/Chlamydophila group</taxon>
        <taxon>Chlamydia</taxon>
    </lineage>
</organism>
<accession>Q823T7</accession>
<keyword evidence="2" id="KW-0812">Transmembrane</keyword>
<keyword evidence="2" id="KW-1133">Transmembrane helix</keyword>
<name>Q823T7_CHLCV</name>
<protein>
    <submittedName>
        <fullName evidence="3">Uncharacterized protein</fullName>
    </submittedName>
</protein>
<feature type="compositionally biased region" description="Low complexity" evidence="1">
    <location>
        <begin position="180"/>
        <end position="193"/>
    </location>
</feature>
<dbReference type="AlphaFoldDB" id="Q823T7"/>
<dbReference type="HOGENOM" id="CLU_1286915_0_0_0"/>
<keyword evidence="4" id="KW-1185">Reference proteome</keyword>
<feature type="transmembrane region" description="Helical" evidence="2">
    <location>
        <begin position="65"/>
        <end position="91"/>
    </location>
</feature>
<reference evidence="3 4" key="1">
    <citation type="journal article" date="2003" name="Nucleic Acids Res.">
        <title>Genome sequence of Chlamydophila caviae (Chlamydia psittaci GPIC): examining the role of niche-specific genes in the evolution of the Chlamydiaceae.</title>
        <authorList>
            <person name="Read T.D."/>
            <person name="Myers G.S.A."/>
            <person name="Brunham R.C."/>
            <person name="Nelson W.C."/>
            <person name="Paulsen I.T."/>
            <person name="Heidelberg J.F."/>
            <person name="Holtzapple E.K."/>
            <person name="Khouri H.M."/>
            <person name="Federova N.B."/>
            <person name="Carty H.A."/>
            <person name="Umayam L.A."/>
            <person name="Haft D.H."/>
            <person name="Peterson J.D."/>
            <person name="Beanan M.J."/>
            <person name="White O."/>
            <person name="Salzberg S.L."/>
            <person name="Hsia R.-C."/>
            <person name="McClarty G."/>
            <person name="Rank R.G."/>
            <person name="Bavoil P.M."/>
            <person name="Fraser C.M."/>
        </authorList>
    </citation>
    <scope>NUCLEOTIDE SEQUENCE [LARGE SCALE GENOMIC DNA]</scope>
    <source>
        <strain evidence="4">ATCC VR-813 / DSM 19441 / 03DC25 / GPIC</strain>
    </source>
</reference>
<evidence type="ECO:0000313" key="3">
    <source>
        <dbReference type="EMBL" id="AAP05067.1"/>
    </source>
</evidence>
<feature type="compositionally biased region" description="Polar residues" evidence="1">
    <location>
        <begin position="148"/>
        <end position="157"/>
    </location>
</feature>
<proteinExistence type="predicted"/>
<dbReference type="EMBL" id="AE015925">
    <property type="protein sequence ID" value="AAP05067.1"/>
    <property type="molecule type" value="Genomic_DNA"/>
</dbReference>
<dbReference type="RefSeq" id="WP_011006285.1">
    <property type="nucleotide sequence ID" value="NC_003361.3"/>
</dbReference>
<sequence length="233" mass="25740">MIISESAPSVAVKKNHTTHTITAEPSKEVESKKRNSLIALICLLVLALLAVVMLGGFLVTPFFPGGVYIGIAALSSLLVGMVLFPIIMSCLSKSPANIPVRPKDLDLSKLDTRHNRLLHEIIKKDEKKYAQEQEEKIQKKQRRPLRTRPQQKQAQETSSDESPKPRRRTSPILDLIRPKSPSSNTSSSPSSSDSDTDADAKVGPRLLSTTKMIAKAVTTPPLYQLYKHLNPKD</sequence>
<evidence type="ECO:0000256" key="2">
    <source>
        <dbReference type="SAM" id="Phobius"/>
    </source>
</evidence>
<evidence type="ECO:0000313" key="4">
    <source>
        <dbReference type="Proteomes" id="UP000002193"/>
    </source>
</evidence>
<feature type="transmembrane region" description="Helical" evidence="2">
    <location>
        <begin position="37"/>
        <end position="59"/>
    </location>
</feature>
<dbReference type="Proteomes" id="UP000002193">
    <property type="component" value="Chromosome"/>
</dbReference>